<dbReference type="GO" id="GO:0004029">
    <property type="term" value="F:aldehyde dehydrogenase (NAD+) activity"/>
    <property type="evidence" value="ECO:0007669"/>
    <property type="project" value="TreeGrafter"/>
</dbReference>
<sequence>MPKVLILGATGYLGRQIANLLVQSGQHTVYGVTRTTAKAKQMAREEIIPMVCADPINQPDPYLEIIRSKHIDVVVDVAGADAGSHKFLADVVSVGKERNYESLTRHMPCSKIGYIYCSGTWVHGSSNEPVNDLDIVGQGANTPPEELVAWRVGMEQAVLRAKDVLDVMVLRPALIYGRESTIWASYITPVLEAATKTTKTVEIPLDADSRPGLIHVDDTAKAFVQAIEKVHLFPGTGVYPVFDLVTSQESMRDIFNALASTWGFTGTVELKGHGGDLFSKAMSTSFRGSSARAKQLLGWQPSRLKGFVQDMDIYAAAFVAEHID</sequence>
<dbReference type="GO" id="GO:0005737">
    <property type="term" value="C:cytoplasm"/>
    <property type="evidence" value="ECO:0007669"/>
    <property type="project" value="TreeGrafter"/>
</dbReference>
<dbReference type="Pfam" id="PF01370">
    <property type="entry name" value="Epimerase"/>
    <property type="match status" value="1"/>
</dbReference>
<dbReference type="InterPro" id="IPR051783">
    <property type="entry name" value="NAD(P)-dependent_oxidoreduct"/>
</dbReference>
<dbReference type="PANTHER" id="PTHR48079">
    <property type="entry name" value="PROTEIN YEEZ"/>
    <property type="match status" value="1"/>
</dbReference>
<dbReference type="AlphaFoldDB" id="A0A0F7TG89"/>
<dbReference type="SUPFAM" id="SSF51735">
    <property type="entry name" value="NAD(P)-binding Rossmann-fold domains"/>
    <property type="match status" value="1"/>
</dbReference>
<dbReference type="Proteomes" id="UP000042958">
    <property type="component" value="Unassembled WGS sequence"/>
</dbReference>
<feature type="domain" description="NAD-dependent epimerase/dehydratase" evidence="1">
    <location>
        <begin position="4"/>
        <end position="231"/>
    </location>
</feature>
<evidence type="ECO:0000313" key="2">
    <source>
        <dbReference type="EMBL" id="CEJ53978.1"/>
    </source>
</evidence>
<reference evidence="3" key="1">
    <citation type="journal article" date="2015" name="Genome Announc.">
        <title>Draft genome sequence of the fungus Penicillium brasilianum MG11.</title>
        <authorList>
            <person name="Horn F."/>
            <person name="Linde J."/>
            <person name="Mattern D.J."/>
            <person name="Walther G."/>
            <person name="Guthke R."/>
            <person name="Brakhage A.A."/>
            <person name="Valiante V."/>
        </authorList>
    </citation>
    <scope>NUCLEOTIDE SEQUENCE [LARGE SCALE GENOMIC DNA]</scope>
    <source>
        <strain evidence="3">MG11</strain>
    </source>
</reference>
<dbReference type="OrthoDB" id="20872at2759"/>
<proteinExistence type="predicted"/>
<evidence type="ECO:0000313" key="3">
    <source>
        <dbReference type="Proteomes" id="UP000042958"/>
    </source>
</evidence>
<dbReference type="InterPro" id="IPR036291">
    <property type="entry name" value="NAD(P)-bd_dom_sf"/>
</dbReference>
<dbReference type="EMBL" id="CDHK01000001">
    <property type="protein sequence ID" value="CEJ53978.1"/>
    <property type="molecule type" value="Genomic_DNA"/>
</dbReference>
<accession>A0A0F7TG89</accession>
<dbReference type="InterPro" id="IPR001509">
    <property type="entry name" value="Epimerase_deHydtase"/>
</dbReference>
<organism evidence="2 3">
    <name type="scientific">Penicillium brasilianum</name>
    <dbReference type="NCBI Taxonomy" id="104259"/>
    <lineage>
        <taxon>Eukaryota</taxon>
        <taxon>Fungi</taxon>
        <taxon>Dikarya</taxon>
        <taxon>Ascomycota</taxon>
        <taxon>Pezizomycotina</taxon>
        <taxon>Eurotiomycetes</taxon>
        <taxon>Eurotiomycetidae</taxon>
        <taxon>Eurotiales</taxon>
        <taxon>Aspergillaceae</taxon>
        <taxon>Penicillium</taxon>
    </lineage>
</organism>
<keyword evidence="3" id="KW-1185">Reference proteome</keyword>
<dbReference type="STRING" id="104259.A0A0F7TG89"/>
<gene>
    <name evidence="2" type="ORF">PMG11_00309</name>
</gene>
<protein>
    <recommendedName>
        <fullName evidence="1">NAD-dependent epimerase/dehydratase domain-containing protein</fullName>
    </recommendedName>
</protein>
<dbReference type="PANTHER" id="PTHR48079:SF3">
    <property type="entry name" value="NAD-DEPENDENT EPIMERASE_DEHYDRATASE DOMAIN-CONTAINING PROTEIN"/>
    <property type="match status" value="1"/>
</dbReference>
<name>A0A0F7TG89_PENBI</name>
<dbReference type="Gene3D" id="3.40.50.720">
    <property type="entry name" value="NAD(P)-binding Rossmann-like Domain"/>
    <property type="match status" value="1"/>
</dbReference>
<evidence type="ECO:0000259" key="1">
    <source>
        <dbReference type="Pfam" id="PF01370"/>
    </source>
</evidence>